<dbReference type="EMBL" id="JADCNL010000005">
    <property type="protein sequence ID" value="KAG0480855.1"/>
    <property type="molecule type" value="Genomic_DNA"/>
</dbReference>
<sequence>MRSRSKDSEAQVEVTVEGSWRCPETVRVKGGGGVAQDHELSGAPCNNKQNIVSGVGFISSRTWM</sequence>
<gene>
    <name evidence="1" type="ORF">HPP92_011713</name>
</gene>
<dbReference type="OrthoDB" id="1881997at2759"/>
<accession>A0A835R3E9</accession>
<dbReference type="AlphaFoldDB" id="A0A835R3E9"/>
<keyword evidence="2" id="KW-1185">Reference proteome</keyword>
<protein>
    <submittedName>
        <fullName evidence="1">Uncharacterized protein</fullName>
    </submittedName>
</protein>
<dbReference type="Proteomes" id="UP000636800">
    <property type="component" value="Chromosome 5"/>
</dbReference>
<name>A0A835R3E9_VANPL</name>
<evidence type="ECO:0000313" key="2">
    <source>
        <dbReference type="Proteomes" id="UP000636800"/>
    </source>
</evidence>
<comment type="caution">
    <text evidence="1">The sequence shown here is derived from an EMBL/GenBank/DDBJ whole genome shotgun (WGS) entry which is preliminary data.</text>
</comment>
<reference evidence="1 2" key="1">
    <citation type="journal article" date="2020" name="Nat. Food">
        <title>A phased Vanilla planifolia genome enables genetic improvement of flavour and production.</title>
        <authorList>
            <person name="Hasing T."/>
            <person name="Tang H."/>
            <person name="Brym M."/>
            <person name="Khazi F."/>
            <person name="Huang T."/>
            <person name="Chambers A.H."/>
        </authorList>
    </citation>
    <scope>NUCLEOTIDE SEQUENCE [LARGE SCALE GENOMIC DNA]</scope>
    <source>
        <tissue evidence="1">Leaf</tissue>
    </source>
</reference>
<proteinExistence type="predicted"/>
<evidence type="ECO:0000313" key="1">
    <source>
        <dbReference type="EMBL" id="KAG0480855.1"/>
    </source>
</evidence>
<organism evidence="1 2">
    <name type="scientific">Vanilla planifolia</name>
    <name type="common">Vanilla</name>
    <dbReference type="NCBI Taxonomy" id="51239"/>
    <lineage>
        <taxon>Eukaryota</taxon>
        <taxon>Viridiplantae</taxon>
        <taxon>Streptophyta</taxon>
        <taxon>Embryophyta</taxon>
        <taxon>Tracheophyta</taxon>
        <taxon>Spermatophyta</taxon>
        <taxon>Magnoliopsida</taxon>
        <taxon>Liliopsida</taxon>
        <taxon>Asparagales</taxon>
        <taxon>Orchidaceae</taxon>
        <taxon>Vanilloideae</taxon>
        <taxon>Vanilleae</taxon>
        <taxon>Vanilla</taxon>
    </lineage>
</organism>